<evidence type="ECO:0000313" key="2">
    <source>
        <dbReference type="Proteomes" id="UP001055879"/>
    </source>
</evidence>
<evidence type="ECO:0000313" key="1">
    <source>
        <dbReference type="EMBL" id="KAI3734499.1"/>
    </source>
</evidence>
<name>A0ACB9CJP1_ARCLA</name>
<dbReference type="EMBL" id="CM042050">
    <property type="protein sequence ID" value="KAI3734499.1"/>
    <property type="molecule type" value="Genomic_DNA"/>
</dbReference>
<comment type="caution">
    <text evidence="1">The sequence shown here is derived from an EMBL/GenBank/DDBJ whole genome shotgun (WGS) entry which is preliminary data.</text>
</comment>
<protein>
    <submittedName>
        <fullName evidence="1">Uncharacterized protein</fullName>
    </submittedName>
</protein>
<keyword evidence="2" id="KW-1185">Reference proteome</keyword>
<organism evidence="1 2">
    <name type="scientific">Arctium lappa</name>
    <name type="common">Greater burdock</name>
    <name type="synonym">Lappa major</name>
    <dbReference type="NCBI Taxonomy" id="4217"/>
    <lineage>
        <taxon>Eukaryota</taxon>
        <taxon>Viridiplantae</taxon>
        <taxon>Streptophyta</taxon>
        <taxon>Embryophyta</taxon>
        <taxon>Tracheophyta</taxon>
        <taxon>Spermatophyta</taxon>
        <taxon>Magnoliopsida</taxon>
        <taxon>eudicotyledons</taxon>
        <taxon>Gunneridae</taxon>
        <taxon>Pentapetalae</taxon>
        <taxon>asterids</taxon>
        <taxon>campanulids</taxon>
        <taxon>Asterales</taxon>
        <taxon>Asteraceae</taxon>
        <taxon>Carduoideae</taxon>
        <taxon>Cardueae</taxon>
        <taxon>Arctiinae</taxon>
        <taxon>Arctium</taxon>
    </lineage>
</organism>
<accession>A0ACB9CJP1</accession>
<reference evidence="1 2" key="2">
    <citation type="journal article" date="2022" name="Mol. Ecol. Resour.">
        <title>The genomes of chicory, endive, great burdock and yacon provide insights into Asteraceae paleo-polyploidization history and plant inulin production.</title>
        <authorList>
            <person name="Fan W."/>
            <person name="Wang S."/>
            <person name="Wang H."/>
            <person name="Wang A."/>
            <person name="Jiang F."/>
            <person name="Liu H."/>
            <person name="Zhao H."/>
            <person name="Xu D."/>
            <person name="Zhang Y."/>
        </authorList>
    </citation>
    <scope>NUCLEOTIDE SEQUENCE [LARGE SCALE GENOMIC DNA]</scope>
    <source>
        <strain evidence="2">cv. Niubang</strain>
    </source>
</reference>
<proteinExistence type="predicted"/>
<dbReference type="Proteomes" id="UP001055879">
    <property type="component" value="Linkage Group LG04"/>
</dbReference>
<sequence>MYFSTGLIFLLTALDIVVYYLQKQQEEDNAEQKNSSPSSSSDQRFVRKEDHVERKDSSSSSLEKQCRRFSLAEIKLATHDFDDAFVIGKVLCGRPAVDITLDEKQHGLAAWAKDCVEEGTIDQFVDPCLRGEVSTCCLKEFSQIAYKCLLWSPKDRPTMTEVVAQIEFVLALALQKHDGVTVVEKVRLLFLKLPAVHTKKYRNRQKWSNANKSKLSILDKVTSTIAEGRSEGMKNSFILVDPTKAAAKGSSKDINKGVTTEEPTMTMIGGSSEYVKAAAVPTEAECHHAARMLKAQPLSSQIGTNNLKIFTFDELHRATRNFRPSAMLGYSDGESVYKGWVDRASYAPSVCGVGIVVAIKILNTDKVQILKEWQAEVNRGKFSHPRLVKLLGYCSEDGRLLLVHEYVPKRNLVELLSCLQ</sequence>
<reference evidence="2" key="1">
    <citation type="journal article" date="2022" name="Mol. Ecol. Resour.">
        <title>The genomes of chicory, endive, great burdock and yacon provide insights into Asteraceae palaeo-polyploidization history and plant inulin production.</title>
        <authorList>
            <person name="Fan W."/>
            <person name="Wang S."/>
            <person name="Wang H."/>
            <person name="Wang A."/>
            <person name="Jiang F."/>
            <person name="Liu H."/>
            <person name="Zhao H."/>
            <person name="Xu D."/>
            <person name="Zhang Y."/>
        </authorList>
    </citation>
    <scope>NUCLEOTIDE SEQUENCE [LARGE SCALE GENOMIC DNA]</scope>
    <source>
        <strain evidence="2">cv. Niubang</strain>
    </source>
</reference>
<gene>
    <name evidence="1" type="ORF">L6452_13969</name>
</gene>